<dbReference type="Pfam" id="PF07250">
    <property type="entry name" value="Glyoxal_oxid_N"/>
    <property type="match status" value="2"/>
</dbReference>
<name>A0A9Q0GQJ8_9MAGN</name>
<dbReference type="OrthoDB" id="2019572at2759"/>
<gene>
    <name evidence="4" type="ORF">NE237_028113</name>
</gene>
<evidence type="ECO:0008006" key="6">
    <source>
        <dbReference type="Google" id="ProtNLM"/>
    </source>
</evidence>
<dbReference type="InterPro" id="IPR037293">
    <property type="entry name" value="Gal_Oxidase_central_sf"/>
</dbReference>
<sequence length="422" mass="45937">MAVFLLRSLYLLPLIFFVGAKAQASTNYNGSWEVVSANSGVSAMHLVMQPPTNKILMFDATVFGPSQIKLAPGVECPSGTWTPDNQTMTDCYSHAVSFDIDNASVRPLKVLTDPWCSAGGITVDGTVVNIGGWNDGERGTRGFSVPIPTIVAGWKAEANPTTYNGSWEVVSANSGVSAMHLVMQPPTNKILMFDATVFGPSQILLPFGVECRTFPCYSHAVSFNTDDASVRPLKVLTDPWCSAGGITVDGTVVNVGGWNDGERATRWLSSCTTSGSNTNNGYNLTVTPGIGKYPTDMRVEKFWPPYLDPLLTDSRPQIVEETAPTNIKYGDNLQLDFTLGQDTLKEEELEVTLYYPPFTTHGFSMSQRLLMLAKTEVVTVGYWSYQVQALAPPSNVIAPSGYYLLFVVYRGVPSPGVWIHIQ</sequence>
<dbReference type="InterPro" id="IPR009880">
    <property type="entry name" value="Glyoxal_oxidase_N"/>
</dbReference>
<feature type="domain" description="Glyoxal oxidase N-terminal" evidence="2">
    <location>
        <begin position="44"/>
        <end position="155"/>
    </location>
</feature>
<feature type="signal peptide" evidence="1">
    <location>
        <begin position="1"/>
        <end position="24"/>
    </location>
</feature>
<dbReference type="Proteomes" id="UP001141806">
    <property type="component" value="Unassembled WGS sequence"/>
</dbReference>
<feature type="domain" description="Glyoxal oxidase N-terminal" evidence="2">
    <location>
        <begin position="179"/>
        <end position="273"/>
    </location>
</feature>
<evidence type="ECO:0000256" key="1">
    <source>
        <dbReference type="SAM" id="SignalP"/>
    </source>
</evidence>
<dbReference type="Pfam" id="PF09118">
    <property type="entry name" value="GO-like_E_set"/>
    <property type="match status" value="1"/>
</dbReference>
<proteinExistence type="predicted"/>
<dbReference type="InterPro" id="IPR015202">
    <property type="entry name" value="GO-like_E_set"/>
</dbReference>
<feature type="chain" id="PRO_5040303112" description="Galactose oxidase-like Early set domain-containing protein" evidence="1">
    <location>
        <begin position="25"/>
        <end position="422"/>
    </location>
</feature>
<dbReference type="InterPro" id="IPR014756">
    <property type="entry name" value="Ig_E-set"/>
</dbReference>
<dbReference type="EMBL" id="JAMYWD010000012">
    <property type="protein sequence ID" value="KAJ4951281.1"/>
    <property type="molecule type" value="Genomic_DNA"/>
</dbReference>
<keyword evidence="5" id="KW-1185">Reference proteome</keyword>
<dbReference type="PANTHER" id="PTHR32208">
    <property type="entry name" value="SECRETED PROTEIN-RELATED"/>
    <property type="match status" value="1"/>
</dbReference>
<evidence type="ECO:0000259" key="3">
    <source>
        <dbReference type="Pfam" id="PF09118"/>
    </source>
</evidence>
<evidence type="ECO:0000313" key="5">
    <source>
        <dbReference type="Proteomes" id="UP001141806"/>
    </source>
</evidence>
<reference evidence="4" key="1">
    <citation type="journal article" date="2023" name="Plant J.">
        <title>The genome of the king protea, Protea cynaroides.</title>
        <authorList>
            <person name="Chang J."/>
            <person name="Duong T.A."/>
            <person name="Schoeman C."/>
            <person name="Ma X."/>
            <person name="Roodt D."/>
            <person name="Barker N."/>
            <person name="Li Z."/>
            <person name="Van de Peer Y."/>
            <person name="Mizrachi E."/>
        </authorList>
    </citation>
    <scope>NUCLEOTIDE SEQUENCE</scope>
    <source>
        <tissue evidence="4">Young leaves</tissue>
    </source>
</reference>
<dbReference type="AlphaFoldDB" id="A0A9Q0GQJ8"/>
<feature type="domain" description="Galactose oxidase-like Early set" evidence="3">
    <location>
        <begin position="315"/>
        <end position="421"/>
    </location>
</feature>
<protein>
    <recommendedName>
        <fullName evidence="6">Galactose oxidase-like Early set domain-containing protein</fullName>
    </recommendedName>
</protein>
<dbReference type="PANTHER" id="PTHR32208:SF93">
    <property type="entry name" value="ALDEHYDE OXIDASE GLOX1"/>
    <property type="match status" value="1"/>
</dbReference>
<keyword evidence="1" id="KW-0732">Signal</keyword>
<evidence type="ECO:0000313" key="4">
    <source>
        <dbReference type="EMBL" id="KAJ4951281.1"/>
    </source>
</evidence>
<comment type="caution">
    <text evidence="4">The sequence shown here is derived from an EMBL/GenBank/DDBJ whole genome shotgun (WGS) entry which is preliminary data.</text>
</comment>
<accession>A0A9Q0GQJ8</accession>
<evidence type="ECO:0000259" key="2">
    <source>
        <dbReference type="Pfam" id="PF07250"/>
    </source>
</evidence>
<dbReference type="Gene3D" id="2.60.40.10">
    <property type="entry name" value="Immunoglobulins"/>
    <property type="match status" value="1"/>
</dbReference>
<dbReference type="SUPFAM" id="SSF81296">
    <property type="entry name" value="E set domains"/>
    <property type="match status" value="1"/>
</dbReference>
<organism evidence="4 5">
    <name type="scientific">Protea cynaroides</name>
    <dbReference type="NCBI Taxonomy" id="273540"/>
    <lineage>
        <taxon>Eukaryota</taxon>
        <taxon>Viridiplantae</taxon>
        <taxon>Streptophyta</taxon>
        <taxon>Embryophyta</taxon>
        <taxon>Tracheophyta</taxon>
        <taxon>Spermatophyta</taxon>
        <taxon>Magnoliopsida</taxon>
        <taxon>Proteales</taxon>
        <taxon>Proteaceae</taxon>
        <taxon>Protea</taxon>
    </lineage>
</organism>
<dbReference type="Gene3D" id="2.130.10.80">
    <property type="entry name" value="Galactose oxidase/kelch, beta-propeller"/>
    <property type="match status" value="2"/>
</dbReference>
<dbReference type="CDD" id="cd02851">
    <property type="entry name" value="E_set_GO_C"/>
    <property type="match status" value="1"/>
</dbReference>
<dbReference type="InterPro" id="IPR013783">
    <property type="entry name" value="Ig-like_fold"/>
</dbReference>